<gene>
    <name evidence="1" type="ORF">EPI10_023982</name>
</gene>
<dbReference type="EMBL" id="SMMG02000005">
    <property type="protein sequence ID" value="KAA3473618.1"/>
    <property type="molecule type" value="Genomic_DNA"/>
</dbReference>
<comment type="caution">
    <text evidence="1">The sequence shown here is derived from an EMBL/GenBank/DDBJ whole genome shotgun (WGS) entry which is preliminary data.</text>
</comment>
<evidence type="ECO:0000313" key="1">
    <source>
        <dbReference type="EMBL" id="KAA3473618.1"/>
    </source>
</evidence>
<name>A0A5B6VXK0_9ROSI</name>
<dbReference type="AlphaFoldDB" id="A0A5B6VXK0"/>
<evidence type="ECO:0000313" key="2">
    <source>
        <dbReference type="Proteomes" id="UP000325315"/>
    </source>
</evidence>
<proteinExistence type="predicted"/>
<sequence length="101" mass="11625">MFDMSTSKGTASCSFKIIATYNDSYMEVEVSHHGFRDRVVIITEQEGFNLDDYGKINEEVGKESYHWLNFLTAIAINRALKEHLMKFYMAINVKLLHVGQS</sequence>
<dbReference type="Proteomes" id="UP000325315">
    <property type="component" value="Unassembled WGS sequence"/>
</dbReference>
<organism evidence="1 2">
    <name type="scientific">Gossypium australe</name>
    <dbReference type="NCBI Taxonomy" id="47621"/>
    <lineage>
        <taxon>Eukaryota</taxon>
        <taxon>Viridiplantae</taxon>
        <taxon>Streptophyta</taxon>
        <taxon>Embryophyta</taxon>
        <taxon>Tracheophyta</taxon>
        <taxon>Spermatophyta</taxon>
        <taxon>Magnoliopsida</taxon>
        <taxon>eudicotyledons</taxon>
        <taxon>Gunneridae</taxon>
        <taxon>Pentapetalae</taxon>
        <taxon>rosids</taxon>
        <taxon>malvids</taxon>
        <taxon>Malvales</taxon>
        <taxon>Malvaceae</taxon>
        <taxon>Malvoideae</taxon>
        <taxon>Gossypium</taxon>
    </lineage>
</organism>
<accession>A0A5B6VXK0</accession>
<keyword evidence="2" id="KW-1185">Reference proteome</keyword>
<reference evidence="2" key="1">
    <citation type="journal article" date="2019" name="Plant Biotechnol. J.">
        <title>Genome sequencing of the Australian wild diploid species Gossypium australe highlights disease resistance and delayed gland morphogenesis.</title>
        <authorList>
            <person name="Cai Y."/>
            <person name="Cai X."/>
            <person name="Wang Q."/>
            <person name="Wang P."/>
            <person name="Zhang Y."/>
            <person name="Cai C."/>
            <person name="Xu Y."/>
            <person name="Wang K."/>
            <person name="Zhou Z."/>
            <person name="Wang C."/>
            <person name="Geng S."/>
            <person name="Li B."/>
            <person name="Dong Q."/>
            <person name="Hou Y."/>
            <person name="Wang H."/>
            <person name="Ai P."/>
            <person name="Liu Z."/>
            <person name="Yi F."/>
            <person name="Sun M."/>
            <person name="An G."/>
            <person name="Cheng J."/>
            <person name="Zhang Y."/>
            <person name="Shi Q."/>
            <person name="Xie Y."/>
            <person name="Shi X."/>
            <person name="Chang Y."/>
            <person name="Huang F."/>
            <person name="Chen Y."/>
            <person name="Hong S."/>
            <person name="Mi L."/>
            <person name="Sun Q."/>
            <person name="Zhang L."/>
            <person name="Zhou B."/>
            <person name="Peng R."/>
            <person name="Zhang X."/>
            <person name="Liu F."/>
        </authorList>
    </citation>
    <scope>NUCLEOTIDE SEQUENCE [LARGE SCALE GENOMIC DNA]</scope>
    <source>
        <strain evidence="2">cv. PA1801</strain>
    </source>
</reference>
<protein>
    <submittedName>
        <fullName evidence="1">Uncharacterized protein</fullName>
    </submittedName>
</protein>